<dbReference type="Gene3D" id="3.40.50.300">
    <property type="entry name" value="P-loop containing nucleotide triphosphate hydrolases"/>
    <property type="match status" value="1"/>
</dbReference>
<dbReference type="PANTHER" id="PTHR43185:SF1">
    <property type="entry name" value="FE(2+) TRANSPORTER FEOB"/>
    <property type="match status" value="1"/>
</dbReference>
<dbReference type="PROSITE" id="PS51711">
    <property type="entry name" value="G_FEOB"/>
    <property type="match status" value="1"/>
</dbReference>
<dbReference type="GO" id="GO:0015093">
    <property type="term" value="F:ferrous iron transmembrane transporter activity"/>
    <property type="evidence" value="ECO:0007669"/>
    <property type="project" value="TreeGrafter"/>
</dbReference>
<dbReference type="InterPro" id="IPR030389">
    <property type="entry name" value="G_FEOB_dom"/>
</dbReference>
<feature type="domain" description="FeoB-type G" evidence="1">
    <location>
        <begin position="4"/>
        <end position="166"/>
    </location>
</feature>
<sequence>MSEYYRIALVGNPNTGKSTLFNTLTGLRQHTGNWAGKTVELKEGTFEFKNKSYRMIDLPGSYSLYSNSLDEEVARDYVLFEKPDVTVVVLDATALERNLNLALQVLEISKNVVICLNLIDEAEKRGMKIYEQIFMRKLGVPVVKISARNKTGIPALLDTIDRLIDGVIACNPNTIKYDAETEANINYLETKLIAIFGDRLPTRWLAIRMLDGDQSLIKAIEDNYFGEEVH</sequence>
<protein>
    <submittedName>
        <fullName evidence="2">Fe(2+) transporter FeoB</fullName>
    </submittedName>
</protein>
<dbReference type="FunFam" id="3.40.50.300:FF:000969">
    <property type="entry name" value="Ferrous iron transporter B"/>
    <property type="match status" value="1"/>
</dbReference>
<dbReference type="RefSeq" id="WP_230496465.1">
    <property type="nucleotide sequence ID" value="NZ_CAKJTG010000009.1"/>
</dbReference>
<dbReference type="CDD" id="cd01879">
    <property type="entry name" value="FeoB"/>
    <property type="match status" value="1"/>
</dbReference>
<dbReference type="Pfam" id="PF02421">
    <property type="entry name" value="FeoB_N"/>
    <property type="match status" value="1"/>
</dbReference>
<dbReference type="Gene3D" id="1.10.287.1770">
    <property type="match status" value="1"/>
</dbReference>
<accession>A0A9C7LAA8</accession>
<dbReference type="AlphaFoldDB" id="A0A9C7LAA8"/>
<evidence type="ECO:0000313" key="2">
    <source>
        <dbReference type="EMBL" id="CAG9608222.1"/>
    </source>
</evidence>
<reference evidence="2" key="1">
    <citation type="submission" date="2021-10" db="EMBL/GenBank/DDBJ databases">
        <authorList>
            <person name="Criscuolo A."/>
        </authorList>
    </citation>
    <scope>NUCLEOTIDE SEQUENCE</scope>
    <source>
        <strain evidence="2">CIP111885</strain>
    </source>
</reference>
<evidence type="ECO:0000259" key="1">
    <source>
        <dbReference type="PROSITE" id="PS51711"/>
    </source>
</evidence>
<dbReference type="Pfam" id="PF17910">
    <property type="entry name" value="FeoB_Cyto"/>
    <property type="match status" value="1"/>
</dbReference>
<organism evidence="2 3">
    <name type="scientific">Pseudoneobacillus rhizosphaerae</name>
    <dbReference type="NCBI Taxonomy" id="2880968"/>
    <lineage>
        <taxon>Bacteria</taxon>
        <taxon>Bacillati</taxon>
        <taxon>Bacillota</taxon>
        <taxon>Bacilli</taxon>
        <taxon>Bacillales</taxon>
        <taxon>Bacillaceae</taxon>
        <taxon>Pseudoneobacillus</taxon>
    </lineage>
</organism>
<dbReference type="InterPro" id="IPR050860">
    <property type="entry name" value="FeoB_GTPase"/>
</dbReference>
<gene>
    <name evidence="2" type="primary">feoB_2</name>
    <name evidence="2" type="ORF">NEOCIP111885_01914</name>
</gene>
<dbReference type="GO" id="GO:0005886">
    <property type="term" value="C:plasma membrane"/>
    <property type="evidence" value="ECO:0007669"/>
    <property type="project" value="TreeGrafter"/>
</dbReference>
<dbReference type="EMBL" id="CAKJTG010000009">
    <property type="protein sequence ID" value="CAG9608222.1"/>
    <property type="molecule type" value="Genomic_DNA"/>
</dbReference>
<dbReference type="GO" id="GO:0005525">
    <property type="term" value="F:GTP binding"/>
    <property type="evidence" value="ECO:0007669"/>
    <property type="project" value="InterPro"/>
</dbReference>
<keyword evidence="3" id="KW-1185">Reference proteome</keyword>
<name>A0A9C7LAA8_9BACI</name>
<evidence type="ECO:0000313" key="3">
    <source>
        <dbReference type="Proteomes" id="UP000789845"/>
    </source>
</evidence>
<dbReference type="PANTHER" id="PTHR43185">
    <property type="entry name" value="FERROUS IRON TRANSPORT PROTEIN B"/>
    <property type="match status" value="1"/>
</dbReference>
<dbReference type="SUPFAM" id="SSF52540">
    <property type="entry name" value="P-loop containing nucleoside triphosphate hydrolases"/>
    <property type="match status" value="1"/>
</dbReference>
<proteinExistence type="predicted"/>
<dbReference type="InterPro" id="IPR027417">
    <property type="entry name" value="P-loop_NTPase"/>
</dbReference>
<comment type="caution">
    <text evidence="2">The sequence shown here is derived from an EMBL/GenBank/DDBJ whole genome shotgun (WGS) entry which is preliminary data.</text>
</comment>
<dbReference type="Proteomes" id="UP000789845">
    <property type="component" value="Unassembled WGS sequence"/>
</dbReference>
<dbReference type="InterPro" id="IPR041069">
    <property type="entry name" value="FeoB_Cyto"/>
</dbReference>